<dbReference type="PANTHER" id="PTHR12455:SF0">
    <property type="entry name" value="NUCLEOLAR COMPLEX PROTEIN 4 HOMOLOG"/>
    <property type="match status" value="1"/>
</dbReference>
<proteinExistence type="inferred from homology"/>
<dbReference type="GO" id="GO:0042254">
    <property type="term" value="P:ribosome biogenesis"/>
    <property type="evidence" value="ECO:0007669"/>
    <property type="project" value="InterPro"/>
</dbReference>
<sequence length="621" mass="69341">MPSALRSLPPPSKKRKIVRVDNAQSIKKLEEELTAAVANNLSLNPLADLLALAYSVEDPHDTSKAIYALYRVFVVVITNNKLGLGGDEAAKVVKAWIWERLQAYVDFLGGLLQDEEKFLRTSALQIMFSLLKYLSTSSTNSSNLKTPQPQFHTSHFRKIVSALLLCPASARKSAEANEDGGLLIPDVLAQFYDTWFSVYDDIRWFFLRESATLLISHPGEEYPNIALNLLSILERLSTFPTEQSELNAWWVTELGSKPPKAKKSKKGAADAESSSDEEEKGDQENDGENDDWRKFFDDEPAPAGDGKAKASGARLHKMTVHQSLHALSSHRAVFTRAWLTLLPRLSVSGNAEKTKALAARALNLMHRGVMPHLTRAILAMDWISACVDMGGSVGLLALNALFVLIKEYNLDYPSFYTRLYAFLDREVLHLKHRSRFFRLTELFLSSTHLPATLLASFVKKLSRLSLNAPPAAIVMVIPFTYNILKAHPALMVMIHRPDVDDSNDPFLADEANPTQTHALDSSLWELMSHTAHYHAPVSTMCKIFAEAFTKPGYAMEDFLDHTYSTLFETEIGRKIKREPALAMESSRTVFFEDTVQEGGEGEEVADATVQHDAVSELWTFA</sequence>
<dbReference type="STRING" id="945553.A0A0D2NRN4"/>
<feature type="region of interest" description="Disordered" evidence="2">
    <location>
        <begin position="257"/>
        <end position="312"/>
    </location>
</feature>
<keyword evidence="5" id="KW-1185">Reference proteome</keyword>
<evidence type="ECO:0000313" key="4">
    <source>
        <dbReference type="EMBL" id="KJA21444.1"/>
    </source>
</evidence>
<dbReference type="InterPro" id="IPR027193">
    <property type="entry name" value="Noc4"/>
</dbReference>
<evidence type="ECO:0000256" key="1">
    <source>
        <dbReference type="ARBA" id="ARBA00007797"/>
    </source>
</evidence>
<dbReference type="OMA" id="HDDVRWF"/>
<comment type="similarity">
    <text evidence="1">Belongs to the CBF/MAK21 family.</text>
</comment>
<dbReference type="PANTHER" id="PTHR12455">
    <property type="entry name" value="NUCLEOLAR COMPLEX PROTEIN 4"/>
    <property type="match status" value="1"/>
</dbReference>
<evidence type="ECO:0000259" key="3">
    <source>
        <dbReference type="Pfam" id="PF03914"/>
    </source>
</evidence>
<dbReference type="GO" id="GO:0030692">
    <property type="term" value="C:Noc4p-Nop14p complex"/>
    <property type="evidence" value="ECO:0007669"/>
    <property type="project" value="TreeGrafter"/>
</dbReference>
<organism evidence="4 5">
    <name type="scientific">Hypholoma sublateritium (strain FD-334 SS-4)</name>
    <dbReference type="NCBI Taxonomy" id="945553"/>
    <lineage>
        <taxon>Eukaryota</taxon>
        <taxon>Fungi</taxon>
        <taxon>Dikarya</taxon>
        <taxon>Basidiomycota</taxon>
        <taxon>Agaricomycotina</taxon>
        <taxon>Agaricomycetes</taxon>
        <taxon>Agaricomycetidae</taxon>
        <taxon>Agaricales</taxon>
        <taxon>Agaricineae</taxon>
        <taxon>Strophariaceae</taxon>
        <taxon>Hypholoma</taxon>
    </lineage>
</organism>
<dbReference type="Pfam" id="PF03914">
    <property type="entry name" value="CBF"/>
    <property type="match status" value="1"/>
</dbReference>
<evidence type="ECO:0000256" key="2">
    <source>
        <dbReference type="SAM" id="MobiDB-lite"/>
    </source>
</evidence>
<dbReference type="InterPro" id="IPR005612">
    <property type="entry name" value="CCAAT-binding_factor"/>
</dbReference>
<feature type="compositionally biased region" description="Acidic residues" evidence="2">
    <location>
        <begin position="273"/>
        <end position="289"/>
    </location>
</feature>
<evidence type="ECO:0000313" key="5">
    <source>
        <dbReference type="Proteomes" id="UP000054270"/>
    </source>
</evidence>
<dbReference type="OrthoDB" id="10263185at2759"/>
<dbReference type="Proteomes" id="UP000054270">
    <property type="component" value="Unassembled WGS sequence"/>
</dbReference>
<dbReference type="EMBL" id="KN817558">
    <property type="protein sequence ID" value="KJA21444.1"/>
    <property type="molecule type" value="Genomic_DNA"/>
</dbReference>
<feature type="domain" description="CCAAT-binding factor" evidence="3">
    <location>
        <begin position="395"/>
        <end position="540"/>
    </location>
</feature>
<dbReference type="AlphaFoldDB" id="A0A0D2NRN4"/>
<protein>
    <recommendedName>
        <fullName evidence="3">CCAAT-binding factor domain-containing protein</fullName>
    </recommendedName>
</protein>
<accession>A0A0D2NRN4</accession>
<dbReference type="GO" id="GO:0032040">
    <property type="term" value="C:small-subunit processome"/>
    <property type="evidence" value="ECO:0007669"/>
    <property type="project" value="TreeGrafter"/>
</dbReference>
<reference evidence="5" key="1">
    <citation type="submission" date="2014-04" db="EMBL/GenBank/DDBJ databases">
        <title>Evolutionary Origins and Diversification of the Mycorrhizal Mutualists.</title>
        <authorList>
            <consortium name="DOE Joint Genome Institute"/>
            <consortium name="Mycorrhizal Genomics Consortium"/>
            <person name="Kohler A."/>
            <person name="Kuo A."/>
            <person name="Nagy L.G."/>
            <person name="Floudas D."/>
            <person name="Copeland A."/>
            <person name="Barry K.W."/>
            <person name="Cichocki N."/>
            <person name="Veneault-Fourrey C."/>
            <person name="LaButti K."/>
            <person name="Lindquist E.A."/>
            <person name="Lipzen A."/>
            <person name="Lundell T."/>
            <person name="Morin E."/>
            <person name="Murat C."/>
            <person name="Riley R."/>
            <person name="Ohm R."/>
            <person name="Sun H."/>
            <person name="Tunlid A."/>
            <person name="Henrissat B."/>
            <person name="Grigoriev I.V."/>
            <person name="Hibbett D.S."/>
            <person name="Martin F."/>
        </authorList>
    </citation>
    <scope>NUCLEOTIDE SEQUENCE [LARGE SCALE GENOMIC DNA]</scope>
    <source>
        <strain evidence="5">FD-334 SS-4</strain>
    </source>
</reference>
<gene>
    <name evidence="4" type="ORF">HYPSUDRAFT_202997</name>
</gene>
<name>A0A0D2NRN4_HYPSF</name>